<reference evidence="2 3" key="1">
    <citation type="submission" date="2020-08" db="EMBL/GenBank/DDBJ databases">
        <title>Plant Genome Project.</title>
        <authorList>
            <person name="Zhang R.-G."/>
        </authorList>
    </citation>
    <scope>NUCLEOTIDE SEQUENCE [LARGE SCALE GENOMIC DNA]</scope>
    <source>
        <tissue evidence="2">Rhizome</tissue>
    </source>
</reference>
<organism evidence="2 3">
    <name type="scientific">Zingiber officinale</name>
    <name type="common">Ginger</name>
    <name type="synonym">Amomum zingiber</name>
    <dbReference type="NCBI Taxonomy" id="94328"/>
    <lineage>
        <taxon>Eukaryota</taxon>
        <taxon>Viridiplantae</taxon>
        <taxon>Streptophyta</taxon>
        <taxon>Embryophyta</taxon>
        <taxon>Tracheophyta</taxon>
        <taxon>Spermatophyta</taxon>
        <taxon>Magnoliopsida</taxon>
        <taxon>Liliopsida</taxon>
        <taxon>Zingiberales</taxon>
        <taxon>Zingiberaceae</taxon>
        <taxon>Zingiber</taxon>
    </lineage>
</organism>
<evidence type="ECO:0000313" key="2">
    <source>
        <dbReference type="EMBL" id="KAG6471659.1"/>
    </source>
</evidence>
<dbReference type="EMBL" id="JACMSC010000020">
    <property type="protein sequence ID" value="KAG6471659.1"/>
    <property type="molecule type" value="Genomic_DNA"/>
</dbReference>
<comment type="caution">
    <text evidence="2">The sequence shown here is derived from an EMBL/GenBank/DDBJ whole genome shotgun (WGS) entry which is preliminary data.</text>
</comment>
<keyword evidence="3" id="KW-1185">Reference proteome</keyword>
<name>A0A8J5CAH8_ZINOF</name>
<sequence length="147" mass="16520">MGIYDAMKLCKADIATVCLVLRHQWVLSFLLLEQKERDSACQMLKSRSISQWEVLEANLKLTLLVEAKEYGLVDIVIDDGKPGLVAPIGDSALPPRTLIWDSWTDEEMKKSKQNLPSEEKLLQNGNKIGGRNDEVGKEQPKEKPTTV</sequence>
<feature type="region of interest" description="Disordered" evidence="1">
    <location>
        <begin position="109"/>
        <end position="147"/>
    </location>
</feature>
<dbReference type="Proteomes" id="UP000734854">
    <property type="component" value="Unassembled WGS sequence"/>
</dbReference>
<evidence type="ECO:0000256" key="1">
    <source>
        <dbReference type="SAM" id="MobiDB-lite"/>
    </source>
</evidence>
<proteinExistence type="predicted"/>
<gene>
    <name evidence="2" type="ORF">ZIOFF_069105</name>
</gene>
<protein>
    <submittedName>
        <fullName evidence="2">Uncharacterized protein</fullName>
    </submittedName>
</protein>
<evidence type="ECO:0000313" key="3">
    <source>
        <dbReference type="Proteomes" id="UP000734854"/>
    </source>
</evidence>
<accession>A0A8J5CAH8</accession>
<dbReference type="AlphaFoldDB" id="A0A8J5CAH8"/>
<feature type="compositionally biased region" description="Basic and acidic residues" evidence="1">
    <location>
        <begin position="130"/>
        <end position="147"/>
    </location>
</feature>